<dbReference type="GO" id="GO:0005886">
    <property type="term" value="C:plasma membrane"/>
    <property type="evidence" value="ECO:0007669"/>
    <property type="project" value="TreeGrafter"/>
</dbReference>
<feature type="transmembrane region" description="Helical" evidence="1">
    <location>
        <begin position="298"/>
        <end position="318"/>
    </location>
</feature>
<dbReference type="Gene3D" id="1.20.1530.20">
    <property type="match status" value="1"/>
</dbReference>
<keyword evidence="1" id="KW-0472">Membrane</keyword>
<keyword evidence="1" id="KW-1133">Transmembrane helix</keyword>
<sequence>MGSPEVIMHFHEPVKPMTRPKFLPDNFTLALVGTVILASLLPCRGAAAVGFNWLTNIAVGLLFFLHGAKLSREAIVSGMTHWRLHIVVLLSTFAVFPLLGLALKPILTPLVTPALYMGILFLCTLPSTVQSSIAFTSIAKGNVPAAVCAASASSLLGIFITPALVGLVVTDGSGHAGSAWHTVGNIVLQLLVPFIAGQLLRPVISKWLDKNRSVLRFVDQGSILLVVYVAFSEAVNEGIWHTISLQTLGGLVVVNVVLLALALGVTAFASKRLGFNRADQITIIFCGSKKSLASGIPMAKVIFASHAVGAVVLPLMLFHQIQLMTCAVLAQRWGARNTSGEQAPQPEGARPQVR</sequence>
<dbReference type="EMBL" id="FCOK02000003">
    <property type="protein sequence ID" value="SAL15240.1"/>
    <property type="molecule type" value="Genomic_DNA"/>
</dbReference>
<feature type="transmembrane region" description="Helical" evidence="1">
    <location>
        <begin position="115"/>
        <end position="135"/>
    </location>
</feature>
<dbReference type="Proteomes" id="UP000054683">
    <property type="component" value="Unassembled WGS sequence"/>
</dbReference>
<accession>A0A158F892</accession>
<dbReference type="Pfam" id="PF13593">
    <property type="entry name" value="SBF_like"/>
    <property type="match status" value="1"/>
</dbReference>
<name>A0A158F892_9BURK</name>
<dbReference type="PIRSF" id="PIRSF026166">
    <property type="entry name" value="UCP026166"/>
    <property type="match status" value="1"/>
</dbReference>
<dbReference type="PANTHER" id="PTHR18640:SF5">
    <property type="entry name" value="SODIUM_BILE ACID COTRANSPORTER 7"/>
    <property type="match status" value="1"/>
</dbReference>
<dbReference type="InterPro" id="IPR038770">
    <property type="entry name" value="Na+/solute_symporter_sf"/>
</dbReference>
<feature type="transmembrane region" description="Helical" evidence="1">
    <location>
        <begin position="243"/>
        <end position="269"/>
    </location>
</feature>
<protein>
    <submittedName>
        <fullName evidence="2">Sodium/bile acid symporter family protein</fullName>
    </submittedName>
</protein>
<reference evidence="2 3" key="1">
    <citation type="submission" date="2016-01" db="EMBL/GenBank/DDBJ databases">
        <authorList>
            <person name="Oliw E.H."/>
        </authorList>
    </citation>
    <scope>NUCLEOTIDE SEQUENCE [LARGE SCALE GENOMIC DNA]</scope>
    <source>
        <strain evidence="2">LMG 27134</strain>
    </source>
</reference>
<feature type="transmembrane region" description="Helical" evidence="1">
    <location>
        <begin position="182"/>
        <end position="201"/>
    </location>
</feature>
<gene>
    <name evidence="2" type="ORF">AWB69_00697</name>
</gene>
<dbReference type="PANTHER" id="PTHR18640">
    <property type="entry name" value="SOLUTE CARRIER FAMILY 10 MEMBER 7"/>
    <property type="match status" value="1"/>
</dbReference>
<proteinExistence type="predicted"/>
<dbReference type="AlphaFoldDB" id="A0A158F892"/>
<evidence type="ECO:0000313" key="3">
    <source>
        <dbReference type="Proteomes" id="UP000054683"/>
    </source>
</evidence>
<keyword evidence="1" id="KW-0812">Transmembrane</keyword>
<feature type="transmembrane region" description="Helical" evidence="1">
    <location>
        <begin position="53"/>
        <end position="70"/>
    </location>
</feature>
<feature type="transmembrane region" description="Helical" evidence="1">
    <location>
        <begin position="82"/>
        <end position="103"/>
    </location>
</feature>
<feature type="transmembrane region" description="Helical" evidence="1">
    <location>
        <begin position="147"/>
        <end position="170"/>
    </location>
</feature>
<evidence type="ECO:0000256" key="1">
    <source>
        <dbReference type="SAM" id="Phobius"/>
    </source>
</evidence>
<dbReference type="InterPro" id="IPR016833">
    <property type="entry name" value="Put_Na-Bile_cotransptr"/>
</dbReference>
<evidence type="ECO:0000313" key="2">
    <source>
        <dbReference type="EMBL" id="SAL15240.1"/>
    </source>
</evidence>
<organism evidence="2 3">
    <name type="scientific">Caballeronia udeis</name>
    <dbReference type="NCBI Taxonomy" id="1232866"/>
    <lineage>
        <taxon>Bacteria</taxon>
        <taxon>Pseudomonadati</taxon>
        <taxon>Pseudomonadota</taxon>
        <taxon>Betaproteobacteria</taxon>
        <taxon>Burkholderiales</taxon>
        <taxon>Burkholderiaceae</taxon>
        <taxon>Caballeronia</taxon>
    </lineage>
</organism>